<proteinExistence type="predicted"/>
<dbReference type="RefSeq" id="XP_014150641.1">
    <property type="nucleotide sequence ID" value="XM_014295166.1"/>
</dbReference>
<dbReference type="AlphaFoldDB" id="A0A0L0FIY6"/>
<dbReference type="EMBL" id="KQ242980">
    <property type="protein sequence ID" value="KNC76739.1"/>
    <property type="molecule type" value="Genomic_DNA"/>
</dbReference>
<reference evidence="1 2" key="1">
    <citation type="submission" date="2011-02" db="EMBL/GenBank/DDBJ databases">
        <title>The Genome Sequence of Sphaeroforma arctica JP610.</title>
        <authorList>
            <consortium name="The Broad Institute Genome Sequencing Platform"/>
            <person name="Russ C."/>
            <person name="Cuomo C."/>
            <person name="Young S.K."/>
            <person name="Zeng Q."/>
            <person name="Gargeya S."/>
            <person name="Alvarado L."/>
            <person name="Berlin A."/>
            <person name="Chapman S.B."/>
            <person name="Chen Z."/>
            <person name="Freedman E."/>
            <person name="Gellesch M."/>
            <person name="Goldberg J."/>
            <person name="Griggs A."/>
            <person name="Gujja S."/>
            <person name="Heilman E."/>
            <person name="Heiman D."/>
            <person name="Howarth C."/>
            <person name="Mehta T."/>
            <person name="Neiman D."/>
            <person name="Pearson M."/>
            <person name="Roberts A."/>
            <person name="Saif S."/>
            <person name="Shea T."/>
            <person name="Shenoy N."/>
            <person name="Sisk P."/>
            <person name="Stolte C."/>
            <person name="Sykes S."/>
            <person name="White J."/>
            <person name="Yandava C."/>
            <person name="Burger G."/>
            <person name="Gray M.W."/>
            <person name="Holland P.W.H."/>
            <person name="King N."/>
            <person name="Lang F.B.F."/>
            <person name="Roger A.J."/>
            <person name="Ruiz-Trillo I."/>
            <person name="Haas B."/>
            <person name="Nusbaum C."/>
            <person name="Birren B."/>
        </authorList>
    </citation>
    <scope>NUCLEOTIDE SEQUENCE [LARGE SCALE GENOMIC DNA]</scope>
    <source>
        <strain evidence="1 2">JP610</strain>
    </source>
</reference>
<organism evidence="1 2">
    <name type="scientific">Sphaeroforma arctica JP610</name>
    <dbReference type="NCBI Taxonomy" id="667725"/>
    <lineage>
        <taxon>Eukaryota</taxon>
        <taxon>Ichthyosporea</taxon>
        <taxon>Ichthyophonida</taxon>
        <taxon>Sphaeroforma</taxon>
    </lineage>
</organism>
<dbReference type="eggNOG" id="ENOG502SDHD">
    <property type="taxonomic scope" value="Eukaryota"/>
</dbReference>
<evidence type="ECO:0000313" key="2">
    <source>
        <dbReference type="Proteomes" id="UP000054560"/>
    </source>
</evidence>
<accession>A0A0L0FIY6</accession>
<keyword evidence="2" id="KW-1185">Reference proteome</keyword>
<dbReference type="InterPro" id="IPR036188">
    <property type="entry name" value="FAD/NAD-bd_sf"/>
</dbReference>
<dbReference type="GeneID" id="25911281"/>
<dbReference type="Proteomes" id="UP000054560">
    <property type="component" value="Unassembled WGS sequence"/>
</dbReference>
<evidence type="ECO:0008006" key="3">
    <source>
        <dbReference type="Google" id="ProtNLM"/>
    </source>
</evidence>
<gene>
    <name evidence="1" type="ORF">SARC_10777</name>
</gene>
<dbReference type="OrthoDB" id="68575at2759"/>
<sequence length="260" mass="30246">MELDEWMYRYSANSINLDLITQLTPYMLPGQTLEFEDITDERQCMILLLASIKKYTLLHSELLGQYSGTIIPQPSKLALERIRRPFQQFLEEHALHLLVPLFTALQANNYYGELSHIPTLYGLWWNTPALLEDVIMSFQPGGRDVTSVLKHGFQNLFEQIAEHHNLRSKIRFDYNIAKIERESEHDDNVVEEFDFLIVAVPQRDIVEQGILDANELEFRAFADQTRGYLLTSVAQFDATQFPHEVYQEVDELNGNPEKRV</sequence>
<name>A0A0L0FIY6_9EUKA</name>
<evidence type="ECO:0000313" key="1">
    <source>
        <dbReference type="EMBL" id="KNC76739.1"/>
    </source>
</evidence>
<protein>
    <recommendedName>
        <fullName evidence="3">Amine oxidase domain-containing protein</fullName>
    </recommendedName>
</protein>
<dbReference type="Gene3D" id="3.30.70.1990">
    <property type="match status" value="1"/>
</dbReference>
<dbReference type="Gene3D" id="1.10.405.20">
    <property type="match status" value="1"/>
</dbReference>
<dbReference type="Gene3D" id="3.50.50.60">
    <property type="entry name" value="FAD/NAD(P)-binding domain"/>
    <property type="match status" value="1"/>
</dbReference>